<evidence type="ECO:0000256" key="3">
    <source>
        <dbReference type="ARBA" id="ARBA00022448"/>
    </source>
</evidence>
<keyword evidence="6" id="KW-0812">Transmembrane</keyword>
<evidence type="ECO:0000256" key="5">
    <source>
        <dbReference type="ARBA" id="ARBA00022519"/>
    </source>
</evidence>
<evidence type="ECO:0000313" key="12">
    <source>
        <dbReference type="EMBL" id="MDX6032753.1"/>
    </source>
</evidence>
<keyword evidence="3 10" id="KW-0813">Transport</keyword>
<reference evidence="12" key="1">
    <citation type="submission" date="2023-11" db="EMBL/GenBank/DDBJ databases">
        <title>Scandinavium wanjuensis sp. nov., isolated from lettuce South Korea.</title>
        <authorList>
            <person name="Park J."/>
            <person name="Park S."/>
            <person name="Oh K.K."/>
            <person name="Cho G.S."/>
            <person name="Franz C.M.A.P."/>
        </authorList>
    </citation>
    <scope>NUCLEOTIDE SEQUENCE</scope>
    <source>
        <strain evidence="12">V105_12</strain>
    </source>
</reference>
<keyword evidence="5 10" id="KW-0997">Cell inner membrane</keyword>
<dbReference type="Gene3D" id="1.10.40.60">
    <property type="entry name" value="EpsJ-like"/>
    <property type="match status" value="2"/>
</dbReference>
<evidence type="ECO:0000256" key="4">
    <source>
        <dbReference type="ARBA" id="ARBA00022475"/>
    </source>
</evidence>
<dbReference type="GO" id="GO:0009306">
    <property type="term" value="P:protein secretion"/>
    <property type="evidence" value="ECO:0007669"/>
    <property type="project" value="InterPro"/>
</dbReference>
<sequence length="339" mass="38326">MKRQQQGMALLVVLLILAIMAALATEMTLRFQVNLKRTGYTASRLAQNELVGIAEQQAVRILQQDLKDNAKYTSPEQYWAQPQDIALSDDRSVHWHLEDAQNCFNLNVLSAVPVDSMDDEPYSVKTFRALLHNSGADGARADTIIDSIADFIDSDDIPRRAGAESEYYHTQEIPHDNANTLFVSVSELKSIQGMTPALYHRLAPNLCALPNTELQINVSTLTVRHASLLAAIFNNVISAKEVETLFANRTSQTWQNPVQLAGYLEKTFPGHDQDFAAAKSILTTFSHFFRLETNIQQDDGRQYFTSQLEYDEKEKKVLIVTRSVGVYEHMKGSRYKWNR</sequence>
<dbReference type="AlphaFoldDB" id="A0AAJ2VYD6"/>
<evidence type="ECO:0000256" key="9">
    <source>
        <dbReference type="ARBA" id="ARBA00023136"/>
    </source>
</evidence>
<dbReference type="SUPFAM" id="SSF158544">
    <property type="entry name" value="GspK insert domain-like"/>
    <property type="match status" value="2"/>
</dbReference>
<evidence type="ECO:0000256" key="6">
    <source>
        <dbReference type="ARBA" id="ARBA00022692"/>
    </source>
</evidence>
<keyword evidence="7" id="KW-0653">Protein transport</keyword>
<feature type="domain" description="T2SS protein K first SAM-like" evidence="11">
    <location>
        <begin position="102"/>
        <end position="211"/>
    </location>
</feature>
<dbReference type="PANTHER" id="PTHR38831:SF1">
    <property type="entry name" value="TYPE II SECRETION SYSTEM PROTEIN K-RELATED"/>
    <property type="match status" value="1"/>
</dbReference>
<evidence type="ECO:0000259" key="11">
    <source>
        <dbReference type="Pfam" id="PF21687"/>
    </source>
</evidence>
<comment type="subcellular location">
    <subcellularLocation>
        <location evidence="1 10">Cell inner membrane</location>
    </subcellularLocation>
</comment>
<keyword evidence="9 10" id="KW-0472">Membrane</keyword>
<evidence type="ECO:0000256" key="10">
    <source>
        <dbReference type="PIRNR" id="PIRNR002786"/>
    </source>
</evidence>
<dbReference type="InterPro" id="IPR038072">
    <property type="entry name" value="GspK_central_sf"/>
</dbReference>
<comment type="caution">
    <text evidence="12">The sequence shown here is derived from an EMBL/GenBank/DDBJ whole genome shotgun (WGS) entry which is preliminary data.</text>
</comment>
<evidence type="ECO:0000256" key="7">
    <source>
        <dbReference type="ARBA" id="ARBA00022927"/>
    </source>
</evidence>
<dbReference type="RefSeq" id="WP_319629245.1">
    <property type="nucleotide sequence ID" value="NZ_JAWXRB010000002.1"/>
</dbReference>
<dbReference type="Proteomes" id="UP001282336">
    <property type="component" value="Unassembled WGS sequence"/>
</dbReference>
<dbReference type="PIRSF" id="PIRSF002786">
    <property type="entry name" value="XcpX"/>
    <property type="match status" value="1"/>
</dbReference>
<organism evidence="12 13">
    <name type="scientific">Scandinavium lactucae</name>
    <dbReference type="NCBI Taxonomy" id="3095028"/>
    <lineage>
        <taxon>Bacteria</taxon>
        <taxon>Pseudomonadati</taxon>
        <taxon>Pseudomonadota</taxon>
        <taxon>Gammaproteobacteria</taxon>
        <taxon>Enterobacterales</taxon>
        <taxon>Enterobacteriaceae</taxon>
        <taxon>Scandinavium</taxon>
    </lineage>
</organism>
<evidence type="ECO:0000313" key="13">
    <source>
        <dbReference type="Proteomes" id="UP001282336"/>
    </source>
</evidence>
<evidence type="ECO:0000256" key="2">
    <source>
        <dbReference type="ARBA" id="ARBA00007246"/>
    </source>
</evidence>
<gene>
    <name evidence="12" type="primary">gspK</name>
    <name evidence="12" type="ORF">SIL20_14685</name>
</gene>
<dbReference type="SUPFAM" id="SSF54523">
    <property type="entry name" value="Pili subunits"/>
    <property type="match status" value="1"/>
</dbReference>
<dbReference type="Gene3D" id="3.30.1300.30">
    <property type="entry name" value="GSPII I/J protein-like"/>
    <property type="match status" value="1"/>
</dbReference>
<dbReference type="InterPro" id="IPR045584">
    <property type="entry name" value="Pilin-like"/>
</dbReference>
<keyword evidence="8" id="KW-1133">Transmembrane helix</keyword>
<dbReference type="NCBIfam" id="NF037980">
    <property type="entry name" value="T2SS_GspK"/>
    <property type="match status" value="1"/>
</dbReference>
<name>A0AAJ2VYD6_9ENTR</name>
<dbReference type="GO" id="GO:0005886">
    <property type="term" value="C:plasma membrane"/>
    <property type="evidence" value="ECO:0007669"/>
    <property type="project" value="UniProtKB-SubCell"/>
</dbReference>
<comment type="similarity">
    <text evidence="2 10">Belongs to the GSP K family.</text>
</comment>
<evidence type="ECO:0000256" key="8">
    <source>
        <dbReference type="ARBA" id="ARBA00022989"/>
    </source>
</evidence>
<keyword evidence="4 10" id="KW-1003">Cell membrane</keyword>
<dbReference type="Pfam" id="PF21687">
    <property type="entry name" value="T2SSK_1st"/>
    <property type="match status" value="1"/>
</dbReference>
<proteinExistence type="inferred from homology"/>
<accession>A0AAJ2VYD6</accession>
<evidence type="ECO:0000256" key="1">
    <source>
        <dbReference type="ARBA" id="ARBA00004533"/>
    </source>
</evidence>
<dbReference type="PANTHER" id="PTHR38831">
    <property type="entry name" value="TYPE II SECRETION SYSTEM PROTEIN K"/>
    <property type="match status" value="1"/>
</dbReference>
<dbReference type="EMBL" id="JAWXRC010000031">
    <property type="protein sequence ID" value="MDX6032753.1"/>
    <property type="molecule type" value="Genomic_DNA"/>
</dbReference>
<dbReference type="InterPro" id="IPR049031">
    <property type="entry name" value="T2SSK_SAM-like_1st"/>
</dbReference>
<protein>
    <recommendedName>
        <fullName evidence="10">Type II secretion system protein K</fullName>
    </recommendedName>
</protein>
<dbReference type="InterPro" id="IPR005628">
    <property type="entry name" value="GspK"/>
</dbReference>